<dbReference type="OMA" id="TEFAYFE"/>
<dbReference type="Pfam" id="PF01425">
    <property type="entry name" value="Amidase"/>
    <property type="match status" value="1"/>
</dbReference>
<organism evidence="3 4">
    <name type="scientific">Scytalidium lignicola</name>
    <name type="common">Hyphomycete</name>
    <dbReference type="NCBI Taxonomy" id="5539"/>
    <lineage>
        <taxon>Eukaryota</taxon>
        <taxon>Fungi</taxon>
        <taxon>Dikarya</taxon>
        <taxon>Ascomycota</taxon>
        <taxon>Pezizomycotina</taxon>
        <taxon>Leotiomycetes</taxon>
        <taxon>Leotiomycetes incertae sedis</taxon>
        <taxon>Scytalidium</taxon>
    </lineage>
</organism>
<feature type="domain" description="Amidase" evidence="2">
    <location>
        <begin position="28"/>
        <end position="421"/>
    </location>
</feature>
<dbReference type="Gene3D" id="3.90.1300.10">
    <property type="entry name" value="Amidase signature (AS) domain"/>
    <property type="match status" value="1"/>
</dbReference>
<protein>
    <recommendedName>
        <fullName evidence="2">Amidase domain-containing protein</fullName>
    </recommendedName>
</protein>
<dbReference type="InterPro" id="IPR023631">
    <property type="entry name" value="Amidase_dom"/>
</dbReference>
<dbReference type="EMBL" id="NCSJ02000416">
    <property type="protein sequence ID" value="RFU24667.1"/>
    <property type="molecule type" value="Genomic_DNA"/>
</dbReference>
<keyword evidence="4" id="KW-1185">Reference proteome</keyword>
<evidence type="ECO:0000256" key="1">
    <source>
        <dbReference type="SAM" id="MobiDB-lite"/>
    </source>
</evidence>
<dbReference type="InterPro" id="IPR000120">
    <property type="entry name" value="Amidase"/>
</dbReference>
<evidence type="ECO:0000313" key="3">
    <source>
        <dbReference type="EMBL" id="RFU24667.1"/>
    </source>
</evidence>
<feature type="non-terminal residue" evidence="3">
    <location>
        <position position="1"/>
    </location>
</feature>
<dbReference type="STRING" id="5539.A0A3E2GUF8"/>
<dbReference type="InterPro" id="IPR036928">
    <property type="entry name" value="AS_sf"/>
</dbReference>
<dbReference type="GO" id="GO:0003824">
    <property type="term" value="F:catalytic activity"/>
    <property type="evidence" value="ECO:0007669"/>
    <property type="project" value="InterPro"/>
</dbReference>
<comment type="caution">
    <text evidence="3">The sequence shown here is derived from an EMBL/GenBank/DDBJ whole genome shotgun (WGS) entry which is preliminary data.</text>
</comment>
<dbReference type="AlphaFoldDB" id="A0A3E2GUF8"/>
<feature type="non-terminal residue" evidence="3">
    <location>
        <position position="537"/>
    </location>
</feature>
<accession>A0A3E2GUF8</accession>
<evidence type="ECO:0000313" key="4">
    <source>
        <dbReference type="Proteomes" id="UP000258309"/>
    </source>
</evidence>
<gene>
    <name evidence="3" type="ORF">B7463_g11666</name>
</gene>
<dbReference type="OrthoDB" id="6428749at2759"/>
<dbReference type="PANTHER" id="PTHR11895">
    <property type="entry name" value="TRANSAMIDASE"/>
    <property type="match status" value="1"/>
</dbReference>
<feature type="region of interest" description="Disordered" evidence="1">
    <location>
        <begin position="133"/>
        <end position="152"/>
    </location>
</feature>
<dbReference type="SUPFAM" id="SSF75304">
    <property type="entry name" value="Amidase signature (AS) enzymes"/>
    <property type="match status" value="1"/>
</dbReference>
<proteinExistence type="predicted"/>
<dbReference type="Proteomes" id="UP000258309">
    <property type="component" value="Unassembled WGS sequence"/>
</dbReference>
<dbReference type="PANTHER" id="PTHR11895:SF151">
    <property type="entry name" value="GLUTAMYL-TRNA(GLN) AMIDOTRANSFERASE SUBUNIT A"/>
    <property type="match status" value="1"/>
</dbReference>
<sequence length="537" mass="58296">MTEPFRLTASQALALMQSGNLTVEDYAKSLLGRIKERDPIIKAWAYLDPDFVLNQARKLDQIPPEKRGPLHGIAVGVKDVILTMDMPTGYNSLIYKNQPPVLVDAAPVITLRAAGALIFGKTTTTEFAATVEGGPTCNAHDPKRTPGGSSSGSGAVVGDFQVPIALGTQTGGSTIRPGSYNGIYALKPTWGAISREGLAQYSITNDTLGLYARSVADLELLSSVFHLADDNPVPSLPFSLQGAKVAFCKTHVWPKAGAGTQAAWSKAKSLLEQHGTSVEEIELPKDFAMTSQWHANVLTGEGRTAFLGNYLLAKEKMHHSLHGHVENTKKLSRKAQLESYDSCARLRPEWDKIAGMYDAIITPSVPDEAPMGIGHTGDASFCSMWTILHAPALNIPGFASENGMPIGLTMVGPRYTDLHVLYVGKAIVVPGYNEPGYNESLDITNATSEFAKICMFHGEAGSAKVEEESKRIMAKIQEVKKGYDANDIYNFDKTGYNWKSVPDQSLRTSQHPGVKKDKVKIITTLYYNITSINRLLI</sequence>
<reference evidence="3 4" key="1">
    <citation type="submission" date="2018-05" db="EMBL/GenBank/DDBJ databases">
        <title>Draft genome sequence of Scytalidium lignicola DSM 105466, a ubiquitous saprotrophic fungus.</title>
        <authorList>
            <person name="Buettner E."/>
            <person name="Gebauer A.M."/>
            <person name="Hofrichter M."/>
            <person name="Liers C."/>
            <person name="Kellner H."/>
        </authorList>
    </citation>
    <scope>NUCLEOTIDE SEQUENCE [LARGE SCALE GENOMIC DNA]</scope>
    <source>
        <strain evidence="3 4">DSM 105466</strain>
    </source>
</reference>
<name>A0A3E2GUF8_SCYLI</name>
<evidence type="ECO:0000259" key="2">
    <source>
        <dbReference type="Pfam" id="PF01425"/>
    </source>
</evidence>